<name>A0A9P0QAJ4_ACAOB</name>
<evidence type="ECO:0000313" key="1">
    <source>
        <dbReference type="EMBL" id="CAH2015157.1"/>
    </source>
</evidence>
<accession>A0A9P0QAJ4</accession>
<protein>
    <submittedName>
        <fullName evidence="1">Uncharacterized protein</fullName>
    </submittedName>
</protein>
<dbReference type="Proteomes" id="UP001152888">
    <property type="component" value="Unassembled WGS sequence"/>
</dbReference>
<proteinExistence type="predicted"/>
<organism evidence="1 2">
    <name type="scientific">Acanthoscelides obtectus</name>
    <name type="common">Bean weevil</name>
    <name type="synonym">Bruchus obtectus</name>
    <dbReference type="NCBI Taxonomy" id="200917"/>
    <lineage>
        <taxon>Eukaryota</taxon>
        <taxon>Metazoa</taxon>
        <taxon>Ecdysozoa</taxon>
        <taxon>Arthropoda</taxon>
        <taxon>Hexapoda</taxon>
        <taxon>Insecta</taxon>
        <taxon>Pterygota</taxon>
        <taxon>Neoptera</taxon>
        <taxon>Endopterygota</taxon>
        <taxon>Coleoptera</taxon>
        <taxon>Polyphaga</taxon>
        <taxon>Cucujiformia</taxon>
        <taxon>Chrysomeloidea</taxon>
        <taxon>Chrysomelidae</taxon>
        <taxon>Bruchinae</taxon>
        <taxon>Bruchini</taxon>
        <taxon>Acanthoscelides</taxon>
    </lineage>
</organism>
<comment type="caution">
    <text evidence="1">The sequence shown here is derived from an EMBL/GenBank/DDBJ whole genome shotgun (WGS) entry which is preliminary data.</text>
</comment>
<reference evidence="1" key="1">
    <citation type="submission" date="2022-03" db="EMBL/GenBank/DDBJ databases">
        <authorList>
            <person name="Sayadi A."/>
        </authorList>
    </citation>
    <scope>NUCLEOTIDE SEQUENCE</scope>
</reference>
<dbReference type="EMBL" id="CAKOFQ010008624">
    <property type="protein sequence ID" value="CAH2015157.1"/>
    <property type="molecule type" value="Genomic_DNA"/>
</dbReference>
<evidence type="ECO:0000313" key="2">
    <source>
        <dbReference type="Proteomes" id="UP001152888"/>
    </source>
</evidence>
<sequence length="85" mass="9853">MSLAEIQKVSGREKDAGCFIQMQRLQEQEMMQQKEHEKSVSGLHLNWANKPMEPRKVKSLAEIQAEEQERLAKVNVHFFVAIAFL</sequence>
<keyword evidence="2" id="KW-1185">Reference proteome</keyword>
<dbReference type="AlphaFoldDB" id="A0A9P0QAJ4"/>
<gene>
    <name evidence="1" type="ORF">ACAOBT_LOCUS34565</name>
</gene>
<dbReference type="OrthoDB" id="48509at2759"/>